<dbReference type="AlphaFoldDB" id="D5UBX6"/>
<dbReference type="STRING" id="446466.Cfla_3254"/>
<evidence type="ECO:0000256" key="1">
    <source>
        <dbReference type="SAM" id="MobiDB-lite"/>
    </source>
</evidence>
<dbReference type="KEGG" id="cfl:Cfla_3254"/>
<accession>D5UBX6</accession>
<evidence type="ECO:0000313" key="3">
    <source>
        <dbReference type="Proteomes" id="UP000000849"/>
    </source>
</evidence>
<reference evidence="2 3" key="1">
    <citation type="journal article" date="2010" name="Stand. Genomic Sci.">
        <title>Complete genome sequence of Cellulomonas flavigena type strain (134).</title>
        <authorList>
            <person name="Abt B."/>
            <person name="Foster B."/>
            <person name="Lapidus A."/>
            <person name="Clum A."/>
            <person name="Sun H."/>
            <person name="Pukall R."/>
            <person name="Lucas S."/>
            <person name="Glavina Del Rio T."/>
            <person name="Nolan M."/>
            <person name="Tice H."/>
            <person name="Cheng J.F."/>
            <person name="Pitluck S."/>
            <person name="Liolios K."/>
            <person name="Ivanova N."/>
            <person name="Mavromatis K."/>
            <person name="Ovchinnikova G."/>
            <person name="Pati A."/>
            <person name="Goodwin L."/>
            <person name="Chen A."/>
            <person name="Palaniappan K."/>
            <person name="Land M."/>
            <person name="Hauser L."/>
            <person name="Chang Y.J."/>
            <person name="Jeffries C.D."/>
            <person name="Rohde M."/>
            <person name="Goker M."/>
            <person name="Woyke T."/>
            <person name="Bristow J."/>
            <person name="Eisen J.A."/>
            <person name="Markowitz V."/>
            <person name="Hugenholtz P."/>
            <person name="Kyrpides N.C."/>
            <person name="Klenk H.P."/>
        </authorList>
    </citation>
    <scope>NUCLEOTIDE SEQUENCE [LARGE SCALE GENOMIC DNA]</scope>
    <source>
        <strain evidence="3">ATCC 482 / DSM 20109 / BCRC 11376 / JCM 18109 / NBRC 3775 / NCIMB 8073 / NRS 134</strain>
    </source>
</reference>
<dbReference type="Proteomes" id="UP000000849">
    <property type="component" value="Chromosome"/>
</dbReference>
<dbReference type="EMBL" id="CP001964">
    <property type="protein sequence ID" value="ADG76135.1"/>
    <property type="molecule type" value="Genomic_DNA"/>
</dbReference>
<name>D5UBX6_CELFN</name>
<protein>
    <submittedName>
        <fullName evidence="2">Uncharacterized protein</fullName>
    </submittedName>
</protein>
<proteinExistence type="predicted"/>
<keyword evidence="3" id="KW-1185">Reference proteome</keyword>
<evidence type="ECO:0000313" key="2">
    <source>
        <dbReference type="EMBL" id="ADG76135.1"/>
    </source>
</evidence>
<feature type="region of interest" description="Disordered" evidence="1">
    <location>
        <begin position="13"/>
        <end position="33"/>
    </location>
</feature>
<gene>
    <name evidence="2" type="ordered locus">Cfla_3254</name>
</gene>
<sequence length="86" mass="9350">MPMTADRIARLVAARRGDDSTDEPTSVPARAVDPLCHDDRSSVLAQRHRSHPTLLAGPGGVLTLETAWQVTEDGYRLTTIIPMGRT</sequence>
<organism evidence="2 3">
    <name type="scientific">Cellulomonas flavigena (strain ATCC 482 / DSM 20109 / BCRC 11376 / JCM 18109 / NBRC 3775 / NCIMB 8073 / NRS 134)</name>
    <dbReference type="NCBI Taxonomy" id="446466"/>
    <lineage>
        <taxon>Bacteria</taxon>
        <taxon>Bacillati</taxon>
        <taxon>Actinomycetota</taxon>
        <taxon>Actinomycetes</taxon>
        <taxon>Micrococcales</taxon>
        <taxon>Cellulomonadaceae</taxon>
        <taxon>Cellulomonas</taxon>
    </lineage>
</organism>
<dbReference type="HOGENOM" id="CLU_2492172_0_0_11"/>